<organism evidence="1">
    <name type="scientific">marine sediment metagenome</name>
    <dbReference type="NCBI Taxonomy" id="412755"/>
    <lineage>
        <taxon>unclassified sequences</taxon>
        <taxon>metagenomes</taxon>
        <taxon>ecological metagenomes</taxon>
    </lineage>
</organism>
<dbReference type="GO" id="GO:0046040">
    <property type="term" value="P:IMP metabolic process"/>
    <property type="evidence" value="ECO:0007669"/>
    <property type="project" value="TreeGrafter"/>
</dbReference>
<dbReference type="InterPro" id="IPR042111">
    <property type="entry name" value="Adenylosuccinate_synth_dom3"/>
</dbReference>
<dbReference type="HAMAP" id="MF_00011">
    <property type="entry name" value="Adenylosucc_synth"/>
    <property type="match status" value="1"/>
</dbReference>
<dbReference type="SUPFAM" id="SSF52540">
    <property type="entry name" value="P-loop containing nucleoside triphosphate hydrolases"/>
    <property type="match status" value="1"/>
</dbReference>
<dbReference type="GO" id="GO:0000166">
    <property type="term" value="F:nucleotide binding"/>
    <property type="evidence" value="ECO:0007669"/>
    <property type="project" value="InterPro"/>
</dbReference>
<sequence length="77" mass="8533">QIEGVLVDTVPAWADDLGKVRPVYEELPGWQQVLGQVRQWAELPPAAQAYVQKMEELAGVPVSMISVGASRQQTIFR</sequence>
<comment type="caution">
    <text evidence="1">The sequence shown here is derived from an EMBL/GenBank/DDBJ whole genome shotgun (WGS) entry which is preliminary data.</text>
</comment>
<evidence type="ECO:0000313" key="1">
    <source>
        <dbReference type="EMBL" id="GAG50134.1"/>
    </source>
</evidence>
<name>X0Y2Q4_9ZZZZ</name>
<protein>
    <recommendedName>
        <fullName evidence="2">Adenylosuccinate synthase</fullName>
    </recommendedName>
</protein>
<dbReference type="AlphaFoldDB" id="X0Y2Q4"/>
<gene>
    <name evidence="1" type="ORF">S01H1_82484</name>
</gene>
<dbReference type="PANTHER" id="PTHR11846:SF0">
    <property type="entry name" value="ADENYLOSUCCINATE SYNTHETASE"/>
    <property type="match status" value="1"/>
</dbReference>
<dbReference type="PANTHER" id="PTHR11846">
    <property type="entry name" value="ADENYLOSUCCINATE SYNTHETASE"/>
    <property type="match status" value="1"/>
</dbReference>
<dbReference type="Gene3D" id="3.90.170.10">
    <property type="entry name" value="Adenylosuccinate Synthetase, subunit A, domain 3"/>
    <property type="match status" value="1"/>
</dbReference>
<dbReference type="InterPro" id="IPR001114">
    <property type="entry name" value="Adenylosuccinate_synthetase"/>
</dbReference>
<dbReference type="Pfam" id="PF00709">
    <property type="entry name" value="Adenylsucc_synt"/>
    <property type="match status" value="1"/>
</dbReference>
<feature type="non-terminal residue" evidence="1">
    <location>
        <position position="1"/>
    </location>
</feature>
<dbReference type="GO" id="GO:0004019">
    <property type="term" value="F:adenylosuccinate synthase activity"/>
    <property type="evidence" value="ECO:0007669"/>
    <property type="project" value="InterPro"/>
</dbReference>
<accession>X0Y2Q4</accession>
<reference evidence="1" key="1">
    <citation type="journal article" date="2014" name="Front. Microbiol.">
        <title>High frequency of phylogenetically diverse reductive dehalogenase-homologous genes in deep subseafloor sedimentary metagenomes.</title>
        <authorList>
            <person name="Kawai M."/>
            <person name="Futagami T."/>
            <person name="Toyoda A."/>
            <person name="Takaki Y."/>
            <person name="Nishi S."/>
            <person name="Hori S."/>
            <person name="Arai W."/>
            <person name="Tsubouchi T."/>
            <person name="Morono Y."/>
            <person name="Uchiyama I."/>
            <person name="Ito T."/>
            <person name="Fujiyama A."/>
            <person name="Inagaki F."/>
            <person name="Takami H."/>
        </authorList>
    </citation>
    <scope>NUCLEOTIDE SEQUENCE</scope>
    <source>
        <strain evidence="1">Expedition CK06-06</strain>
    </source>
</reference>
<evidence type="ECO:0008006" key="2">
    <source>
        <dbReference type="Google" id="ProtNLM"/>
    </source>
</evidence>
<dbReference type="EMBL" id="BARS01055925">
    <property type="protein sequence ID" value="GAG50134.1"/>
    <property type="molecule type" value="Genomic_DNA"/>
</dbReference>
<dbReference type="GO" id="GO:0044208">
    <property type="term" value="P:'de novo' AMP biosynthetic process"/>
    <property type="evidence" value="ECO:0007669"/>
    <property type="project" value="TreeGrafter"/>
</dbReference>
<proteinExistence type="inferred from homology"/>
<dbReference type="GO" id="GO:0005737">
    <property type="term" value="C:cytoplasm"/>
    <property type="evidence" value="ECO:0007669"/>
    <property type="project" value="TreeGrafter"/>
</dbReference>
<dbReference type="InterPro" id="IPR027417">
    <property type="entry name" value="P-loop_NTPase"/>
</dbReference>